<evidence type="ECO:0000313" key="6">
    <source>
        <dbReference type="EMBL" id="EGD82502.1"/>
    </source>
</evidence>
<gene>
    <name evidence="6" type="ORF">PTSG_03150</name>
</gene>
<dbReference type="eggNOG" id="KOG3040">
    <property type="taxonomic scope" value="Eukaryota"/>
</dbReference>
<evidence type="ECO:0000313" key="7">
    <source>
        <dbReference type="Proteomes" id="UP000007799"/>
    </source>
</evidence>
<dbReference type="GO" id="GO:0046872">
    <property type="term" value="F:metal ion binding"/>
    <property type="evidence" value="ECO:0007669"/>
    <property type="project" value="UniProtKB-KW"/>
</dbReference>
<keyword evidence="7" id="KW-1185">Reference proteome</keyword>
<dbReference type="Proteomes" id="UP000007799">
    <property type="component" value="Unassembled WGS sequence"/>
</dbReference>
<protein>
    <recommendedName>
        <fullName evidence="5">Haloacid dehalogenase-like hydrolase domain-containing protein 2</fullName>
    </recommendedName>
</protein>
<name>F2U4D6_SALR5</name>
<reference evidence="6" key="1">
    <citation type="submission" date="2009-08" db="EMBL/GenBank/DDBJ databases">
        <title>Annotation of Salpingoeca rosetta.</title>
        <authorList>
            <consortium name="The Broad Institute Genome Sequencing Platform"/>
            <person name="Russ C."/>
            <person name="Cuomo C."/>
            <person name="Burger G."/>
            <person name="Gray M.W."/>
            <person name="Holland P.W.H."/>
            <person name="King N."/>
            <person name="Lang F.B.F."/>
            <person name="Roger A.J."/>
            <person name="Ruiz-Trillo I."/>
            <person name="Young S.K."/>
            <person name="Zeng Q."/>
            <person name="Gargeya S."/>
            <person name="Alvarado L."/>
            <person name="Berlin A."/>
            <person name="Chapman S.B."/>
            <person name="Chen Z."/>
            <person name="Freedman E."/>
            <person name="Gellesch M."/>
            <person name="Goldberg J."/>
            <person name="Griggs A."/>
            <person name="Gujja S."/>
            <person name="Heilman E."/>
            <person name="Heiman D."/>
            <person name="Howarth C."/>
            <person name="Mehta T."/>
            <person name="Neiman D."/>
            <person name="Pearson M."/>
            <person name="Roberts A."/>
            <person name="Saif S."/>
            <person name="Shea T."/>
            <person name="Shenoy N."/>
            <person name="Sisk P."/>
            <person name="Stolte C."/>
            <person name="Sykes S."/>
            <person name="White J."/>
            <person name="Yandava C."/>
            <person name="Haas B."/>
            <person name="Nusbaum C."/>
            <person name="Birren B."/>
        </authorList>
    </citation>
    <scope>NUCLEOTIDE SEQUENCE [LARGE SCALE GENOMIC DNA]</scope>
    <source>
        <strain evidence="6">ATCC 50818</strain>
    </source>
</reference>
<comment type="similarity">
    <text evidence="2">Belongs to the HAD-like hydrolase superfamily.</text>
</comment>
<dbReference type="PANTHER" id="PTHR19288:SF46">
    <property type="entry name" value="HALOACID DEHALOGENASE-LIKE HYDROLASE DOMAIN-CONTAINING PROTEIN 2"/>
    <property type="match status" value="1"/>
</dbReference>
<evidence type="ECO:0000256" key="5">
    <source>
        <dbReference type="ARBA" id="ARBA00039666"/>
    </source>
</evidence>
<sequence length="254" mass="27563">MPVLIDVSGTLLVGDVPTAGAVEALQRLREAGVPFRIITNTSKESRQAIVDRLRKHNFDVRDEEVFTALSATRRLILSRNLRCAFLLRDSVMQDFEDVEQSNPNAVVVGLAPEKFDYAHMNAAFHILFQGGTLIAINKSRYYKTEHGNDLAAGSVVAALEYASGKEATIVGKPSPDFFKLALDDLGSSAADTFMIGDDINDDVAGAQRVGCRGVLVQTGKYTAHVLEQSGVQPDVIAPTFADFVDRFLGGEFAQ</sequence>
<evidence type="ECO:0000256" key="1">
    <source>
        <dbReference type="ARBA" id="ARBA00001946"/>
    </source>
</evidence>
<dbReference type="STRING" id="946362.F2U4D6"/>
<evidence type="ECO:0000256" key="3">
    <source>
        <dbReference type="ARBA" id="ARBA00022723"/>
    </source>
</evidence>
<accession>F2U4D6</accession>
<organism evidence="7">
    <name type="scientific">Salpingoeca rosetta (strain ATCC 50818 / BSB-021)</name>
    <dbReference type="NCBI Taxonomy" id="946362"/>
    <lineage>
        <taxon>Eukaryota</taxon>
        <taxon>Choanoflagellata</taxon>
        <taxon>Craspedida</taxon>
        <taxon>Salpingoecidae</taxon>
        <taxon>Salpingoeca</taxon>
    </lineage>
</organism>
<comment type="cofactor">
    <cofactor evidence="1">
        <name>Mg(2+)</name>
        <dbReference type="ChEBI" id="CHEBI:18420"/>
    </cofactor>
</comment>
<dbReference type="PANTHER" id="PTHR19288">
    <property type="entry name" value="4-NITROPHENYLPHOSPHATASE-RELATED"/>
    <property type="match status" value="1"/>
</dbReference>
<dbReference type="SUPFAM" id="SSF56784">
    <property type="entry name" value="HAD-like"/>
    <property type="match status" value="1"/>
</dbReference>
<dbReference type="Pfam" id="PF13242">
    <property type="entry name" value="Hydrolase_like"/>
    <property type="match status" value="1"/>
</dbReference>
<evidence type="ECO:0000256" key="4">
    <source>
        <dbReference type="ARBA" id="ARBA00022842"/>
    </source>
</evidence>
<dbReference type="GO" id="GO:0016791">
    <property type="term" value="F:phosphatase activity"/>
    <property type="evidence" value="ECO:0007669"/>
    <property type="project" value="InterPro"/>
</dbReference>
<proteinExistence type="inferred from homology"/>
<dbReference type="FunCoup" id="F2U4D6">
    <property type="interactions" value="144"/>
</dbReference>
<evidence type="ECO:0000256" key="2">
    <source>
        <dbReference type="ARBA" id="ARBA00007958"/>
    </source>
</evidence>
<dbReference type="NCBIfam" id="TIGR01549">
    <property type="entry name" value="HAD-SF-IA-v1"/>
    <property type="match status" value="1"/>
</dbReference>
<dbReference type="Gene3D" id="3.40.50.1000">
    <property type="entry name" value="HAD superfamily/HAD-like"/>
    <property type="match status" value="2"/>
</dbReference>
<dbReference type="InterPro" id="IPR023214">
    <property type="entry name" value="HAD_sf"/>
</dbReference>
<dbReference type="NCBIfam" id="TIGR01458">
    <property type="entry name" value="HAD-SF-IIA-hyp3"/>
    <property type="match status" value="1"/>
</dbReference>
<dbReference type="GO" id="GO:0005737">
    <property type="term" value="C:cytoplasm"/>
    <property type="evidence" value="ECO:0007669"/>
    <property type="project" value="TreeGrafter"/>
</dbReference>
<dbReference type="KEGG" id="sre:PTSG_03150"/>
<dbReference type="OMA" id="EEHIFMP"/>
<keyword evidence="3" id="KW-0479">Metal-binding</keyword>
<dbReference type="EMBL" id="GL832961">
    <property type="protein sequence ID" value="EGD82502.1"/>
    <property type="molecule type" value="Genomic_DNA"/>
</dbReference>
<dbReference type="InterPro" id="IPR006357">
    <property type="entry name" value="HAD-SF_hydro_IIA"/>
</dbReference>
<keyword evidence="4" id="KW-0460">Magnesium</keyword>
<dbReference type="Pfam" id="PF13344">
    <property type="entry name" value="Hydrolase_6"/>
    <property type="match status" value="1"/>
</dbReference>
<dbReference type="InterPro" id="IPR006439">
    <property type="entry name" value="HAD-SF_hydro_IA"/>
</dbReference>
<dbReference type="OrthoDB" id="426235at2759"/>
<dbReference type="RefSeq" id="XP_004995738.1">
    <property type="nucleotide sequence ID" value="XM_004995681.1"/>
</dbReference>
<dbReference type="InParanoid" id="F2U4D6"/>
<dbReference type="GeneID" id="16076325"/>
<dbReference type="InterPro" id="IPR006355">
    <property type="entry name" value="LHPP/HDHD2"/>
</dbReference>
<dbReference type="InterPro" id="IPR036412">
    <property type="entry name" value="HAD-like_sf"/>
</dbReference>
<dbReference type="AlphaFoldDB" id="F2U4D6"/>
<dbReference type="NCBIfam" id="TIGR01460">
    <property type="entry name" value="HAD-SF-IIA"/>
    <property type="match status" value="1"/>
</dbReference>